<sequence>MAMDMVCSNRRLGGKGNVMGDGDKKKGVRKCLFKSSSVAGASSKSRMVQALIATRKRTINKPASHQGEVAKQKEEKGPSNPKTISSKL</sequence>
<gene>
    <name evidence="2" type="ORF">ERUC_LOCUS560</name>
</gene>
<evidence type="ECO:0000256" key="1">
    <source>
        <dbReference type="SAM" id="MobiDB-lite"/>
    </source>
</evidence>
<dbReference type="EMBL" id="CAKOAT010008892">
    <property type="protein sequence ID" value="CAH8283244.1"/>
    <property type="molecule type" value="Genomic_DNA"/>
</dbReference>
<evidence type="ECO:0000313" key="3">
    <source>
        <dbReference type="Proteomes" id="UP001642260"/>
    </source>
</evidence>
<dbReference type="Proteomes" id="UP001642260">
    <property type="component" value="Unassembled WGS sequence"/>
</dbReference>
<dbReference type="AlphaFoldDB" id="A0ABC8IMW9"/>
<proteinExistence type="predicted"/>
<protein>
    <submittedName>
        <fullName evidence="2">Uncharacterized protein</fullName>
    </submittedName>
</protein>
<feature type="region of interest" description="Disordered" evidence="1">
    <location>
        <begin position="1"/>
        <end position="25"/>
    </location>
</feature>
<organism evidence="2 3">
    <name type="scientific">Eruca vesicaria subsp. sativa</name>
    <name type="common">Garden rocket</name>
    <name type="synonym">Eruca sativa</name>
    <dbReference type="NCBI Taxonomy" id="29727"/>
    <lineage>
        <taxon>Eukaryota</taxon>
        <taxon>Viridiplantae</taxon>
        <taxon>Streptophyta</taxon>
        <taxon>Embryophyta</taxon>
        <taxon>Tracheophyta</taxon>
        <taxon>Spermatophyta</taxon>
        <taxon>Magnoliopsida</taxon>
        <taxon>eudicotyledons</taxon>
        <taxon>Gunneridae</taxon>
        <taxon>Pentapetalae</taxon>
        <taxon>rosids</taxon>
        <taxon>malvids</taxon>
        <taxon>Brassicales</taxon>
        <taxon>Brassicaceae</taxon>
        <taxon>Brassiceae</taxon>
        <taxon>Eruca</taxon>
    </lineage>
</organism>
<feature type="region of interest" description="Disordered" evidence="1">
    <location>
        <begin position="56"/>
        <end position="88"/>
    </location>
</feature>
<name>A0ABC8IMW9_ERUVS</name>
<comment type="caution">
    <text evidence="2">The sequence shown here is derived from an EMBL/GenBank/DDBJ whole genome shotgun (WGS) entry which is preliminary data.</text>
</comment>
<keyword evidence="3" id="KW-1185">Reference proteome</keyword>
<accession>A0ABC8IMW9</accession>
<feature type="compositionally biased region" description="Basic and acidic residues" evidence="1">
    <location>
        <begin position="68"/>
        <end position="77"/>
    </location>
</feature>
<evidence type="ECO:0000313" key="2">
    <source>
        <dbReference type="EMBL" id="CAH8283244.1"/>
    </source>
</evidence>
<reference evidence="2 3" key="1">
    <citation type="submission" date="2022-03" db="EMBL/GenBank/DDBJ databases">
        <authorList>
            <person name="Macdonald S."/>
            <person name="Ahmed S."/>
            <person name="Newling K."/>
        </authorList>
    </citation>
    <scope>NUCLEOTIDE SEQUENCE [LARGE SCALE GENOMIC DNA]</scope>
</reference>